<evidence type="ECO:0000313" key="2">
    <source>
        <dbReference type="EMBL" id="VVM06234.1"/>
    </source>
</evidence>
<dbReference type="AlphaFoldDB" id="A0A5E6MLD1"/>
<gene>
    <name evidence="2" type="ORF">MAMT_01070</name>
</gene>
<reference evidence="2 3" key="1">
    <citation type="submission" date="2019-09" db="EMBL/GenBank/DDBJ databases">
        <authorList>
            <person name="Cremers G."/>
        </authorList>
    </citation>
    <scope>NUCLEOTIDE SEQUENCE [LARGE SCALE GENOMIC DNA]</scope>
    <source>
        <strain evidence="2">4A</strain>
    </source>
</reference>
<sequence length="88" mass="9961">MTKARKHLDDRRRNIAQQSWLMLFVALCSPSGYGLGNLLFPLSDSPFNPAVHLPPWMSDIRPATPSPGDLSPRRTYVERIQDLEEIAT</sequence>
<keyword evidence="3" id="KW-1185">Reference proteome</keyword>
<keyword evidence="1" id="KW-0812">Transmembrane</keyword>
<keyword evidence="1" id="KW-1133">Transmembrane helix</keyword>
<name>A0A5E6MLD1_9BACT</name>
<proteinExistence type="predicted"/>
<dbReference type="EMBL" id="CABFVA020000065">
    <property type="protein sequence ID" value="VVM06234.1"/>
    <property type="molecule type" value="Genomic_DNA"/>
</dbReference>
<evidence type="ECO:0000313" key="3">
    <source>
        <dbReference type="Proteomes" id="UP000334923"/>
    </source>
</evidence>
<dbReference type="Proteomes" id="UP000334923">
    <property type="component" value="Unassembled WGS sequence"/>
</dbReference>
<dbReference type="RefSeq" id="WP_142659944.1">
    <property type="nucleotide sequence ID" value="NZ_CABFVA020000065.1"/>
</dbReference>
<keyword evidence="1" id="KW-0472">Membrane</keyword>
<evidence type="ECO:0000256" key="1">
    <source>
        <dbReference type="SAM" id="Phobius"/>
    </source>
</evidence>
<organism evidence="2 3">
    <name type="scientific">Methylacidimicrobium tartarophylax</name>
    <dbReference type="NCBI Taxonomy" id="1041768"/>
    <lineage>
        <taxon>Bacteria</taxon>
        <taxon>Pseudomonadati</taxon>
        <taxon>Verrucomicrobiota</taxon>
        <taxon>Methylacidimicrobium</taxon>
    </lineage>
</organism>
<protein>
    <submittedName>
        <fullName evidence="2">Uncharacterized protein</fullName>
    </submittedName>
</protein>
<feature type="transmembrane region" description="Helical" evidence="1">
    <location>
        <begin position="20"/>
        <end position="40"/>
    </location>
</feature>
<accession>A0A5E6MLD1</accession>